<name>A0A1A8XJY4_9PROT</name>
<feature type="region of interest" description="Disordered" evidence="4">
    <location>
        <begin position="420"/>
        <end position="445"/>
    </location>
</feature>
<dbReference type="InterPro" id="IPR057661">
    <property type="entry name" value="RsdA/BaiN/AoA(So)_Rossmann"/>
</dbReference>
<dbReference type="SUPFAM" id="SSF51905">
    <property type="entry name" value="FAD/NAD(P)-binding domain"/>
    <property type="match status" value="1"/>
</dbReference>
<dbReference type="InterPro" id="IPR023166">
    <property type="entry name" value="BaiN-like_dom_sf"/>
</dbReference>
<feature type="domain" description="RsdA/BaiN/AoA(So)-like Rossmann fold-like" evidence="5">
    <location>
        <begin position="10"/>
        <end position="407"/>
    </location>
</feature>
<keyword evidence="8" id="KW-1185">Reference proteome</keyword>
<dbReference type="NCBIfam" id="TIGR03862">
    <property type="entry name" value="flavo_PP4765"/>
    <property type="match status" value="1"/>
</dbReference>
<evidence type="ECO:0000259" key="5">
    <source>
        <dbReference type="Pfam" id="PF03486"/>
    </source>
</evidence>
<dbReference type="InterPro" id="IPR055178">
    <property type="entry name" value="RsdA/BaiN/AoA(So)-like_dom"/>
</dbReference>
<gene>
    <name evidence="7" type="ORF">ACCAA_210028</name>
</gene>
<dbReference type="Gene3D" id="3.50.50.60">
    <property type="entry name" value="FAD/NAD(P)-binding domain"/>
    <property type="match status" value="1"/>
</dbReference>
<accession>A0A1A8XJY4</accession>
<dbReference type="Gene3D" id="2.40.30.10">
    <property type="entry name" value="Translation factors"/>
    <property type="match status" value="1"/>
</dbReference>
<protein>
    <recommendedName>
        <fullName evidence="9">HI0933 family protein</fullName>
    </recommendedName>
</protein>
<dbReference type="Proteomes" id="UP000199169">
    <property type="component" value="Unassembled WGS sequence"/>
</dbReference>
<dbReference type="PRINTS" id="PR00419">
    <property type="entry name" value="ADXRDTASE"/>
</dbReference>
<dbReference type="InterPro" id="IPR004792">
    <property type="entry name" value="BaiN-like"/>
</dbReference>
<evidence type="ECO:0000259" key="6">
    <source>
        <dbReference type="Pfam" id="PF22780"/>
    </source>
</evidence>
<dbReference type="AlphaFoldDB" id="A0A1A8XJY4"/>
<sequence>MSSTPAPLVVAIIGGGPAGLMAAETLVGRGVSVDVYEAMPSVGRKFLMAGKGGLNITHSEPAAAFCTRYGARQDDLRPLLDAFGPTAVREWARGLGVDTFIGSSGRVFPTEMKAAPLLRAWLKRLRTAGVRFHMRHRWCGWTHSKEGGTRLDYSTPAGMRHCAAEAVVLALGGGSWARLGSDGRWFAHLAQAGVALAPLRPANCGFDVGWSRHLGERFAGQPIKPVGASFVNSAGFQQQRQGEFVLTASGVEGSLIYALSASLRDEIEAGGSATLKLDLLPTHELTDVVRELARPRGARSLASHLQSRLRLKGAKVALLRECVSAEVFDDPERLAAAIKCLPLRLIAPRPLDEAISTAGGVRFEALDEHLMLIDLPGVFCAGEMLDWEAPTGGYLLTACLASGRAAGLGTLAWLNDSCRRSAAPTDSPTEPPAGQPHALRPSLAT</sequence>
<keyword evidence="3" id="KW-0274">FAD</keyword>
<evidence type="ECO:0000256" key="2">
    <source>
        <dbReference type="ARBA" id="ARBA00022630"/>
    </source>
</evidence>
<organism evidence="7 8">
    <name type="scientific">Candidatus Accumulibacter aalborgensis</name>
    <dbReference type="NCBI Taxonomy" id="1860102"/>
    <lineage>
        <taxon>Bacteria</taxon>
        <taxon>Pseudomonadati</taxon>
        <taxon>Pseudomonadota</taxon>
        <taxon>Betaproteobacteria</taxon>
        <taxon>Candidatus Accumulibacter</taxon>
    </lineage>
</organism>
<dbReference type="STRING" id="1860102.ACCAA_210028"/>
<dbReference type="Gene3D" id="1.10.8.260">
    <property type="entry name" value="HI0933 insert domain-like"/>
    <property type="match status" value="1"/>
</dbReference>
<dbReference type="PANTHER" id="PTHR42887:SF1">
    <property type="entry name" value="BLR3961 PROTEIN"/>
    <property type="match status" value="1"/>
</dbReference>
<proteinExistence type="predicted"/>
<dbReference type="SUPFAM" id="SSF160996">
    <property type="entry name" value="HI0933 insert domain-like"/>
    <property type="match status" value="1"/>
</dbReference>
<dbReference type="Pfam" id="PF22780">
    <property type="entry name" value="HI0933_like_1st"/>
    <property type="match status" value="1"/>
</dbReference>
<evidence type="ECO:0000256" key="4">
    <source>
        <dbReference type="SAM" id="MobiDB-lite"/>
    </source>
</evidence>
<keyword evidence="2" id="KW-0285">Flavoprotein</keyword>
<dbReference type="PANTHER" id="PTHR42887">
    <property type="entry name" value="OS12G0638800 PROTEIN"/>
    <property type="match status" value="1"/>
</dbReference>
<dbReference type="InterPro" id="IPR022460">
    <property type="entry name" value="Flavoprotein_PP4765"/>
</dbReference>
<dbReference type="RefSeq" id="WP_186406567.1">
    <property type="nucleotide sequence ID" value="NZ_FLQX01000096.1"/>
</dbReference>
<evidence type="ECO:0000313" key="8">
    <source>
        <dbReference type="Proteomes" id="UP000199169"/>
    </source>
</evidence>
<dbReference type="Pfam" id="PF03486">
    <property type="entry name" value="HI0933_like"/>
    <property type="match status" value="1"/>
</dbReference>
<feature type="domain" description="RsdA/BaiN/AoA(So)-like insert" evidence="6">
    <location>
        <begin position="200"/>
        <end position="356"/>
    </location>
</feature>
<evidence type="ECO:0000256" key="1">
    <source>
        <dbReference type="ARBA" id="ARBA00001974"/>
    </source>
</evidence>
<comment type="cofactor">
    <cofactor evidence="1">
        <name>FAD</name>
        <dbReference type="ChEBI" id="CHEBI:57692"/>
    </cofactor>
</comment>
<evidence type="ECO:0000313" key="7">
    <source>
        <dbReference type="EMBL" id="SBT05445.1"/>
    </source>
</evidence>
<evidence type="ECO:0008006" key="9">
    <source>
        <dbReference type="Google" id="ProtNLM"/>
    </source>
</evidence>
<dbReference type="InterPro" id="IPR036188">
    <property type="entry name" value="FAD/NAD-bd_sf"/>
</dbReference>
<dbReference type="NCBIfam" id="TIGR00275">
    <property type="entry name" value="aminoacetone oxidase family FAD-binding enzyme"/>
    <property type="match status" value="1"/>
</dbReference>
<dbReference type="EMBL" id="FLQX01000096">
    <property type="protein sequence ID" value="SBT05445.1"/>
    <property type="molecule type" value="Genomic_DNA"/>
</dbReference>
<evidence type="ECO:0000256" key="3">
    <source>
        <dbReference type="ARBA" id="ARBA00022827"/>
    </source>
</evidence>
<reference evidence="7 8" key="1">
    <citation type="submission" date="2016-06" db="EMBL/GenBank/DDBJ databases">
        <authorList>
            <person name="Kjaerup R.B."/>
            <person name="Dalgaard T.S."/>
            <person name="Juul-Madsen H.R."/>
        </authorList>
    </citation>
    <scope>NUCLEOTIDE SEQUENCE [LARGE SCALE GENOMIC DNA]</scope>
    <source>
        <strain evidence="7">3</strain>
    </source>
</reference>